<dbReference type="InterPro" id="IPR027385">
    <property type="entry name" value="Beta-barrel_OMP"/>
</dbReference>
<dbReference type="Proteomes" id="UP000178602">
    <property type="component" value="Unassembled WGS sequence"/>
</dbReference>
<accession>A0A1F4T7P7</accession>
<dbReference type="AlphaFoldDB" id="A0A1F4T7P7"/>
<evidence type="ECO:0000313" key="5">
    <source>
        <dbReference type="Proteomes" id="UP000178602"/>
    </source>
</evidence>
<evidence type="ECO:0000256" key="1">
    <source>
        <dbReference type="ARBA" id="ARBA00022729"/>
    </source>
</evidence>
<evidence type="ECO:0000259" key="3">
    <source>
        <dbReference type="Pfam" id="PF13505"/>
    </source>
</evidence>
<dbReference type="Pfam" id="PF13505">
    <property type="entry name" value="OMP_b-brl"/>
    <property type="match status" value="1"/>
</dbReference>
<name>A0A1F4T7P7_UNCSA</name>
<dbReference type="SUPFAM" id="SSF56925">
    <property type="entry name" value="OMPA-like"/>
    <property type="match status" value="1"/>
</dbReference>
<feature type="domain" description="Outer membrane protein beta-barrel" evidence="3">
    <location>
        <begin position="8"/>
        <end position="137"/>
    </location>
</feature>
<reference evidence="4 5" key="1">
    <citation type="journal article" date="2016" name="Nat. Commun.">
        <title>Thousands of microbial genomes shed light on interconnected biogeochemical processes in an aquifer system.</title>
        <authorList>
            <person name="Anantharaman K."/>
            <person name="Brown C.T."/>
            <person name="Hug L.A."/>
            <person name="Sharon I."/>
            <person name="Castelle C.J."/>
            <person name="Probst A.J."/>
            <person name="Thomas B.C."/>
            <person name="Singh A."/>
            <person name="Wilkins M.J."/>
            <person name="Karaoz U."/>
            <person name="Brodie E.L."/>
            <person name="Williams K.H."/>
            <person name="Hubbard S.S."/>
            <person name="Banfield J.F."/>
        </authorList>
    </citation>
    <scope>NUCLEOTIDE SEQUENCE [LARGE SCALE GENOMIC DNA]</scope>
</reference>
<evidence type="ECO:0000313" key="4">
    <source>
        <dbReference type="EMBL" id="OGC28821.1"/>
    </source>
</evidence>
<feature type="signal peptide" evidence="2">
    <location>
        <begin position="1"/>
        <end position="20"/>
    </location>
</feature>
<dbReference type="Gene3D" id="2.40.160.20">
    <property type="match status" value="1"/>
</dbReference>
<feature type="chain" id="PRO_5009514538" description="Outer membrane protein beta-barrel domain-containing protein" evidence="2">
    <location>
        <begin position="21"/>
        <end position="166"/>
    </location>
</feature>
<organism evidence="4 5">
    <name type="scientific">candidate division WOR-1 bacterium RIFOXYC12_FULL_54_18</name>
    <dbReference type="NCBI Taxonomy" id="1802584"/>
    <lineage>
        <taxon>Bacteria</taxon>
        <taxon>Bacillati</taxon>
        <taxon>Saganbacteria</taxon>
    </lineage>
</organism>
<protein>
    <recommendedName>
        <fullName evidence="3">Outer membrane protein beta-barrel domain-containing protein</fullName>
    </recommendedName>
</protein>
<proteinExistence type="predicted"/>
<gene>
    <name evidence="4" type="ORF">A3K49_07750</name>
</gene>
<dbReference type="InterPro" id="IPR011250">
    <property type="entry name" value="OMP/PagP_B-barrel"/>
</dbReference>
<keyword evidence="1 2" id="KW-0732">Signal</keyword>
<dbReference type="EMBL" id="MEUG01000001">
    <property type="protein sequence ID" value="OGC28821.1"/>
    <property type="molecule type" value="Genomic_DNA"/>
</dbReference>
<evidence type="ECO:0000256" key="2">
    <source>
        <dbReference type="SAM" id="SignalP"/>
    </source>
</evidence>
<sequence length="166" mass="17329">MKKSLFVVMFLCLLVAASFAGTVNVSGRAGMFNHGTGSTSMMYGVSADYGITENVSLRGAVDTTTYDSGGVSTTYMPISVDVIYHQTFSGMITPYAGAGLSYNSMTVAGSTNSTTGYQGEVGVKFSLGGMTAGVEYRVIFPDASKSTSFTSSSVYIQGGFSQSFNI</sequence>
<comment type="caution">
    <text evidence="4">The sequence shown here is derived from an EMBL/GenBank/DDBJ whole genome shotgun (WGS) entry which is preliminary data.</text>
</comment>